<dbReference type="InterPro" id="IPR017969">
    <property type="entry name" value="Heavy-metal-associated_CS"/>
</dbReference>
<dbReference type="Gene3D" id="3.30.70.100">
    <property type="match status" value="1"/>
</dbReference>
<gene>
    <name evidence="3" type="ORF">CHF27_005595</name>
</gene>
<protein>
    <submittedName>
        <fullName evidence="3">Copper chaperone</fullName>
    </submittedName>
</protein>
<dbReference type="Proteomes" id="UP000243494">
    <property type="component" value="Unassembled WGS sequence"/>
</dbReference>
<accession>A0A371IU96</accession>
<evidence type="ECO:0000259" key="2">
    <source>
        <dbReference type="PROSITE" id="PS50846"/>
    </source>
</evidence>
<dbReference type="SUPFAM" id="SSF55008">
    <property type="entry name" value="HMA, heavy metal-associated domain"/>
    <property type="match status" value="1"/>
</dbReference>
<dbReference type="PROSITE" id="PS50846">
    <property type="entry name" value="HMA_2"/>
    <property type="match status" value="1"/>
</dbReference>
<sequence>MKKKLLIDGMSCNHCVNHLKTALTEDIEGINVIEVSLEEKYALVDMDENLDMNKLNSVIEELGFEIKGIE</sequence>
<evidence type="ECO:0000256" key="1">
    <source>
        <dbReference type="ARBA" id="ARBA00022723"/>
    </source>
</evidence>
<dbReference type="Pfam" id="PF00403">
    <property type="entry name" value="HMA"/>
    <property type="match status" value="1"/>
</dbReference>
<keyword evidence="4" id="KW-1185">Reference proteome</keyword>
<reference evidence="3 4" key="1">
    <citation type="journal article" date="2017" name="Genome Announc.">
        <title>Draft Genome Sequence of Romboutsia maritimum sp. nov. Strain CCRI-22766(T), Isolated from Coastal Estuarine Mud.</title>
        <authorList>
            <person name="Maheux A.F."/>
            <person name="Boudreau D.K."/>
            <person name="Berube E."/>
            <person name="Boissinot M."/>
            <person name="Raymond F."/>
            <person name="Brodeur S."/>
            <person name="Corbeil J."/>
            <person name="Brightwell G."/>
            <person name="Broda D."/>
            <person name="Omar R.F."/>
            <person name="Bergeron M.G."/>
        </authorList>
    </citation>
    <scope>NUCLEOTIDE SEQUENCE [LARGE SCALE GENOMIC DNA]</scope>
    <source>
        <strain evidence="3 4">CCRI-22766</strain>
    </source>
</reference>
<proteinExistence type="predicted"/>
<dbReference type="PROSITE" id="PS01047">
    <property type="entry name" value="HMA_1"/>
    <property type="match status" value="1"/>
</dbReference>
<dbReference type="InterPro" id="IPR006121">
    <property type="entry name" value="HMA_dom"/>
</dbReference>
<name>A0A371IU96_9FIRM</name>
<dbReference type="RefSeq" id="WP_095405681.1">
    <property type="nucleotide sequence ID" value="NZ_NOJZ02000006.1"/>
</dbReference>
<dbReference type="AlphaFoldDB" id="A0A371IU96"/>
<evidence type="ECO:0000313" key="4">
    <source>
        <dbReference type="Proteomes" id="UP000243494"/>
    </source>
</evidence>
<organism evidence="3 4">
    <name type="scientific">Romboutsia maritimum</name>
    <dbReference type="NCBI Taxonomy" id="2020948"/>
    <lineage>
        <taxon>Bacteria</taxon>
        <taxon>Bacillati</taxon>
        <taxon>Bacillota</taxon>
        <taxon>Clostridia</taxon>
        <taxon>Peptostreptococcales</taxon>
        <taxon>Peptostreptococcaceae</taxon>
        <taxon>Romboutsia</taxon>
    </lineage>
</organism>
<feature type="domain" description="HMA" evidence="2">
    <location>
        <begin position="1"/>
        <end position="67"/>
    </location>
</feature>
<dbReference type="InterPro" id="IPR036163">
    <property type="entry name" value="HMA_dom_sf"/>
</dbReference>
<dbReference type="EMBL" id="NOJZ02000006">
    <property type="protein sequence ID" value="RDY24057.1"/>
    <property type="molecule type" value="Genomic_DNA"/>
</dbReference>
<dbReference type="OrthoDB" id="9813965at2"/>
<comment type="caution">
    <text evidence="3">The sequence shown here is derived from an EMBL/GenBank/DDBJ whole genome shotgun (WGS) entry which is preliminary data.</text>
</comment>
<dbReference type="GO" id="GO:0046872">
    <property type="term" value="F:metal ion binding"/>
    <property type="evidence" value="ECO:0007669"/>
    <property type="project" value="UniProtKB-KW"/>
</dbReference>
<dbReference type="CDD" id="cd00371">
    <property type="entry name" value="HMA"/>
    <property type="match status" value="1"/>
</dbReference>
<evidence type="ECO:0000313" key="3">
    <source>
        <dbReference type="EMBL" id="RDY24057.1"/>
    </source>
</evidence>
<keyword evidence="1" id="KW-0479">Metal-binding</keyword>